<accession>A0A314KUA5</accession>
<dbReference type="Proteomes" id="UP000187609">
    <property type="component" value="Unassembled WGS sequence"/>
</dbReference>
<evidence type="ECO:0000313" key="2">
    <source>
        <dbReference type="EMBL" id="OIT32319.1"/>
    </source>
</evidence>
<sequence length="68" mass="7845">MRSNCKWDIIIQYGRKDDSQQEEAKMLDLNIAEPEGIAEDECLSNKAEEKDLAHRSEDLEERANYGSN</sequence>
<comment type="caution">
    <text evidence="2">The sequence shown here is derived from an EMBL/GenBank/DDBJ whole genome shotgun (WGS) entry which is preliminary data.</text>
</comment>
<organism evidence="2 3">
    <name type="scientific">Nicotiana attenuata</name>
    <name type="common">Coyote tobacco</name>
    <dbReference type="NCBI Taxonomy" id="49451"/>
    <lineage>
        <taxon>Eukaryota</taxon>
        <taxon>Viridiplantae</taxon>
        <taxon>Streptophyta</taxon>
        <taxon>Embryophyta</taxon>
        <taxon>Tracheophyta</taxon>
        <taxon>Spermatophyta</taxon>
        <taxon>Magnoliopsida</taxon>
        <taxon>eudicotyledons</taxon>
        <taxon>Gunneridae</taxon>
        <taxon>Pentapetalae</taxon>
        <taxon>asterids</taxon>
        <taxon>lamiids</taxon>
        <taxon>Solanales</taxon>
        <taxon>Solanaceae</taxon>
        <taxon>Nicotianoideae</taxon>
        <taxon>Nicotianeae</taxon>
        <taxon>Nicotiana</taxon>
    </lineage>
</organism>
<reference evidence="2" key="1">
    <citation type="submission" date="2016-11" db="EMBL/GenBank/DDBJ databases">
        <title>The genome of Nicotiana attenuata.</title>
        <authorList>
            <person name="Xu S."/>
            <person name="Brockmoeller T."/>
            <person name="Gaquerel E."/>
            <person name="Navarro A."/>
            <person name="Kuhl H."/>
            <person name="Gase K."/>
            <person name="Ling Z."/>
            <person name="Zhou W."/>
            <person name="Kreitzer C."/>
            <person name="Stanke M."/>
            <person name="Tang H."/>
            <person name="Lyons E."/>
            <person name="Pandey P."/>
            <person name="Pandey S.P."/>
            <person name="Timmermann B."/>
            <person name="Baldwin I.T."/>
        </authorList>
    </citation>
    <scope>NUCLEOTIDE SEQUENCE [LARGE SCALE GENOMIC DNA]</scope>
    <source>
        <strain evidence="2">UT</strain>
    </source>
</reference>
<dbReference type="Gramene" id="OIT32319">
    <property type="protein sequence ID" value="OIT32319"/>
    <property type="gene ID" value="A4A49_52182"/>
</dbReference>
<feature type="region of interest" description="Disordered" evidence="1">
    <location>
        <begin position="49"/>
        <end position="68"/>
    </location>
</feature>
<evidence type="ECO:0000256" key="1">
    <source>
        <dbReference type="SAM" id="MobiDB-lite"/>
    </source>
</evidence>
<gene>
    <name evidence="2" type="ORF">A4A49_52182</name>
</gene>
<keyword evidence="3" id="KW-1185">Reference proteome</keyword>
<name>A0A314KUA5_NICAT</name>
<evidence type="ECO:0000313" key="3">
    <source>
        <dbReference type="Proteomes" id="UP000187609"/>
    </source>
</evidence>
<proteinExistence type="predicted"/>
<protein>
    <submittedName>
        <fullName evidence="2">Uncharacterized protein</fullName>
    </submittedName>
</protein>
<dbReference type="EMBL" id="MJEQ01001082">
    <property type="protein sequence ID" value="OIT32319.1"/>
    <property type="molecule type" value="Genomic_DNA"/>
</dbReference>
<dbReference type="AlphaFoldDB" id="A0A314KUA5"/>